<dbReference type="AlphaFoldDB" id="A0A383TID9"/>
<dbReference type="PROSITE" id="PS00216">
    <property type="entry name" value="SUGAR_TRANSPORT_1"/>
    <property type="match status" value="1"/>
</dbReference>
<keyword evidence="5 6" id="KW-0472">Membrane</keyword>
<sequence length="409" mass="44511">MIGKKVFEMADNQIKKKRILGVESNIFFVGLTSFLTDTTTKMVYSILPLFLTTLGASKTEISLIEGIAESTASVLKSLSGWWSDKIGRNKPFMIIGYGITALLSPLFAFVTTPLQVLSIRFVERVGKGIRTAPRDSLVAGSSEENNNAGLNFGFHKAMDNSGAIVGPLIAFAVLAAFPGDYRRVFLFAAIPGLLGLLSIIFFVKEAKRAKSERLGKISFRDFPKDFYLFLAIVFLFTLGNSTDALLLLKASDVGVSDAFIPIMYLVFNAVSVAFAVPLGKLSDKIGRKRIIIGGYLMFSLIYLGFGKASTPFAIVGLFAFYGLYSAATDGIQKALVSDIIGKEKKGTGLGLYNMILGMTLLPASLIGGWLYDTFNNQVPFYFGSATALLSAFLMFLFYQRGKRNGTTHS</sequence>
<dbReference type="InterPro" id="IPR011701">
    <property type="entry name" value="MFS"/>
</dbReference>
<keyword evidence="4 6" id="KW-1133">Transmembrane helix</keyword>
<feature type="transmembrane region" description="Helical" evidence="6">
    <location>
        <begin position="226"/>
        <end position="246"/>
    </location>
</feature>
<dbReference type="GO" id="GO:0022857">
    <property type="term" value="F:transmembrane transporter activity"/>
    <property type="evidence" value="ECO:0007669"/>
    <property type="project" value="InterPro"/>
</dbReference>
<keyword evidence="8" id="KW-0762">Sugar transport</keyword>
<name>A0A383TID9_9LACT</name>
<accession>A0A383TID9</accession>
<evidence type="ECO:0000256" key="1">
    <source>
        <dbReference type="ARBA" id="ARBA00004651"/>
    </source>
</evidence>
<organism evidence="8 9">
    <name type="scientific">Trichococcus shcherbakoviae</name>
    <dbReference type="NCBI Taxonomy" id="2094020"/>
    <lineage>
        <taxon>Bacteria</taxon>
        <taxon>Bacillati</taxon>
        <taxon>Bacillota</taxon>
        <taxon>Bacilli</taxon>
        <taxon>Lactobacillales</taxon>
        <taxon>Carnobacteriaceae</taxon>
        <taxon>Trichococcus</taxon>
    </lineage>
</organism>
<feature type="transmembrane region" description="Helical" evidence="6">
    <location>
        <begin position="20"/>
        <end position="36"/>
    </location>
</feature>
<evidence type="ECO:0000256" key="5">
    <source>
        <dbReference type="ARBA" id="ARBA00023136"/>
    </source>
</evidence>
<feature type="transmembrane region" description="Helical" evidence="6">
    <location>
        <begin position="184"/>
        <end position="203"/>
    </location>
</feature>
<dbReference type="RefSeq" id="WP_119094126.1">
    <property type="nucleotide sequence ID" value="NZ_UNRR01000043.1"/>
</dbReference>
<evidence type="ECO:0000256" key="4">
    <source>
        <dbReference type="ARBA" id="ARBA00022989"/>
    </source>
</evidence>
<reference evidence="9" key="1">
    <citation type="submission" date="2018-05" db="EMBL/GenBank/DDBJ databases">
        <authorList>
            <person name="Strepis N."/>
        </authorList>
    </citation>
    <scope>NUCLEOTIDE SEQUENCE [LARGE SCALE GENOMIC DNA]</scope>
</reference>
<dbReference type="EMBL" id="UNRR01000043">
    <property type="protein sequence ID" value="SYZ80132.1"/>
    <property type="molecule type" value="Genomic_DNA"/>
</dbReference>
<feature type="transmembrane region" description="Helical" evidence="6">
    <location>
        <begin position="258"/>
        <end position="278"/>
    </location>
</feature>
<dbReference type="CDD" id="cd17370">
    <property type="entry name" value="MFS_MJ1317_like"/>
    <property type="match status" value="1"/>
</dbReference>
<feature type="transmembrane region" description="Helical" evidence="6">
    <location>
        <begin position="290"/>
        <end position="306"/>
    </location>
</feature>
<feature type="transmembrane region" description="Helical" evidence="6">
    <location>
        <begin position="94"/>
        <end position="117"/>
    </location>
</feature>
<dbReference type="PANTHER" id="PTHR23518:SF2">
    <property type="entry name" value="MAJOR FACILITATOR SUPERFAMILY TRANSPORTER"/>
    <property type="match status" value="1"/>
</dbReference>
<evidence type="ECO:0000259" key="7">
    <source>
        <dbReference type="PROSITE" id="PS50850"/>
    </source>
</evidence>
<protein>
    <submittedName>
        <fullName evidence="8">Sugar transport proteins signature 1</fullName>
    </submittedName>
</protein>
<dbReference type="InterPro" id="IPR036259">
    <property type="entry name" value="MFS_trans_sf"/>
</dbReference>
<dbReference type="InterPro" id="IPR020846">
    <property type="entry name" value="MFS_dom"/>
</dbReference>
<dbReference type="SUPFAM" id="SSF103473">
    <property type="entry name" value="MFS general substrate transporter"/>
    <property type="match status" value="1"/>
</dbReference>
<proteinExistence type="predicted"/>
<dbReference type="OrthoDB" id="65739at2"/>
<dbReference type="PROSITE" id="PS50850">
    <property type="entry name" value="MFS"/>
    <property type="match status" value="1"/>
</dbReference>
<keyword evidence="3 6" id="KW-0812">Transmembrane</keyword>
<dbReference type="Gene3D" id="1.20.1250.20">
    <property type="entry name" value="MFS general substrate transporter like domains"/>
    <property type="match status" value="2"/>
</dbReference>
<dbReference type="PANTHER" id="PTHR23518">
    <property type="entry name" value="C-METHYLTRANSFERASE"/>
    <property type="match status" value="1"/>
</dbReference>
<evidence type="ECO:0000313" key="8">
    <source>
        <dbReference type="EMBL" id="SYZ80132.1"/>
    </source>
</evidence>
<dbReference type="Proteomes" id="UP000262072">
    <property type="component" value="Unassembled WGS sequence"/>
</dbReference>
<feature type="transmembrane region" description="Helical" evidence="6">
    <location>
        <begin position="161"/>
        <end position="178"/>
    </location>
</feature>
<feature type="transmembrane region" description="Helical" evidence="6">
    <location>
        <begin position="312"/>
        <end position="331"/>
    </location>
</feature>
<evidence type="ECO:0000256" key="3">
    <source>
        <dbReference type="ARBA" id="ARBA00022692"/>
    </source>
</evidence>
<evidence type="ECO:0000313" key="9">
    <source>
        <dbReference type="Proteomes" id="UP000262072"/>
    </source>
</evidence>
<dbReference type="Pfam" id="PF07690">
    <property type="entry name" value="MFS_1"/>
    <property type="match status" value="1"/>
</dbReference>
<feature type="transmembrane region" description="Helical" evidence="6">
    <location>
        <begin position="377"/>
        <end position="398"/>
    </location>
</feature>
<dbReference type="InterPro" id="IPR005829">
    <property type="entry name" value="Sugar_transporter_CS"/>
</dbReference>
<evidence type="ECO:0000256" key="6">
    <source>
        <dbReference type="SAM" id="Phobius"/>
    </source>
</evidence>
<evidence type="ECO:0000256" key="2">
    <source>
        <dbReference type="ARBA" id="ARBA00022448"/>
    </source>
</evidence>
<feature type="domain" description="Major facilitator superfamily (MFS) profile" evidence="7">
    <location>
        <begin position="25"/>
        <end position="402"/>
    </location>
</feature>
<dbReference type="GO" id="GO:0005886">
    <property type="term" value="C:plasma membrane"/>
    <property type="evidence" value="ECO:0007669"/>
    <property type="project" value="UniProtKB-SubCell"/>
</dbReference>
<feature type="transmembrane region" description="Helical" evidence="6">
    <location>
        <begin position="351"/>
        <end position="371"/>
    </location>
</feature>
<keyword evidence="2" id="KW-0813">Transport</keyword>
<gene>
    <name evidence="8" type="ORF">TART1_3008</name>
</gene>
<comment type="subcellular location">
    <subcellularLocation>
        <location evidence="1">Cell membrane</location>
        <topology evidence="1">Multi-pass membrane protein</topology>
    </subcellularLocation>
</comment>